<accession>A0A9W7F9Y3</accession>
<name>A0A9W7F9Y3_9STRA</name>
<dbReference type="InterPro" id="IPR036412">
    <property type="entry name" value="HAD-like_sf"/>
</dbReference>
<dbReference type="InterPro" id="IPR004274">
    <property type="entry name" value="FCP1_dom"/>
</dbReference>
<dbReference type="PANTHER" id="PTHR48493">
    <property type="entry name" value="UBIQUITIN-LIKE DOMAIN-CONTAINING CTD PHOSPHATASE 1"/>
    <property type="match status" value="1"/>
</dbReference>
<dbReference type="EMBL" id="BRXW01000102">
    <property type="protein sequence ID" value="GMI06593.1"/>
    <property type="molecule type" value="Genomic_DNA"/>
</dbReference>
<dbReference type="Gene3D" id="3.10.20.90">
    <property type="entry name" value="Phosphatidylinositol 3-kinase Catalytic Subunit, Chain A, domain 1"/>
    <property type="match status" value="1"/>
</dbReference>
<dbReference type="Pfam" id="PF03031">
    <property type="entry name" value="NIF"/>
    <property type="match status" value="1"/>
</dbReference>
<dbReference type="PROSITE" id="PS50969">
    <property type="entry name" value="FCP1"/>
    <property type="match status" value="1"/>
</dbReference>
<dbReference type="SUPFAM" id="SSF54236">
    <property type="entry name" value="Ubiquitin-like"/>
    <property type="match status" value="1"/>
</dbReference>
<evidence type="ECO:0000259" key="2">
    <source>
        <dbReference type="PROSITE" id="PS50969"/>
    </source>
</evidence>
<dbReference type="InterPro" id="IPR023214">
    <property type="entry name" value="HAD_sf"/>
</dbReference>
<proteinExistence type="predicted"/>
<feature type="domain" description="FCP1 homology" evidence="2">
    <location>
        <begin position="182"/>
        <end position="352"/>
    </location>
</feature>
<sequence length="390" mass="43761">MSSFTVPPPSPPPSTTTTTTTSSLPSSSDMEVECTHTLIAKWSKQRLSFDMTETMTIYNLKTLLTGRTSILQKRQKLIGLTPLTGKLTDATKISDLKVKSKKSKANETSSPNSGKVIIEFILMGTPEAEIFVDPENAEDLPDVVDDFGFDFNAGGDEWVRQINNSSNLQKYIKSTEIFMIEPLRDKPLLVLDLDHTLLDFSRRTIEQGGEAGSLKRPYMDFFLSTLYPHYNFIIWSQTSWRWLEIKLTELGMLTSPNYKINFVLDKTSMFKVESVKKGGEVFEHSVKPLQLIWEKIGSNKFGSHNTVHVDDLSRNFALNKSCGLKCTAYYRKKKGAKGDTELRDMAVYLVKLAEERGGDFGGVEHGEWREVLGGKKRMGGGEGGEKEGKK</sequence>
<dbReference type="SMART" id="SM00577">
    <property type="entry name" value="CPDc"/>
    <property type="match status" value="1"/>
</dbReference>
<gene>
    <name evidence="3" type="ORF">TrLO_g3172</name>
</gene>
<dbReference type="OrthoDB" id="1711508at2759"/>
<dbReference type="Proteomes" id="UP001165122">
    <property type="component" value="Unassembled WGS sequence"/>
</dbReference>
<dbReference type="InterPro" id="IPR029071">
    <property type="entry name" value="Ubiquitin-like_domsf"/>
</dbReference>
<feature type="compositionally biased region" description="Low complexity" evidence="1">
    <location>
        <begin position="15"/>
        <end position="28"/>
    </location>
</feature>
<reference evidence="4" key="1">
    <citation type="journal article" date="2023" name="Commun. Biol.">
        <title>Genome analysis of Parmales, the sister group of diatoms, reveals the evolutionary specialization of diatoms from phago-mixotrophs to photoautotrophs.</title>
        <authorList>
            <person name="Ban H."/>
            <person name="Sato S."/>
            <person name="Yoshikawa S."/>
            <person name="Yamada K."/>
            <person name="Nakamura Y."/>
            <person name="Ichinomiya M."/>
            <person name="Sato N."/>
            <person name="Blanc-Mathieu R."/>
            <person name="Endo H."/>
            <person name="Kuwata A."/>
            <person name="Ogata H."/>
        </authorList>
    </citation>
    <scope>NUCLEOTIDE SEQUENCE [LARGE SCALE GENOMIC DNA]</scope>
    <source>
        <strain evidence="4">NIES 3700</strain>
    </source>
</reference>
<evidence type="ECO:0000256" key="1">
    <source>
        <dbReference type="SAM" id="MobiDB-lite"/>
    </source>
</evidence>
<evidence type="ECO:0000313" key="3">
    <source>
        <dbReference type="EMBL" id="GMI06593.1"/>
    </source>
</evidence>
<feature type="region of interest" description="Disordered" evidence="1">
    <location>
        <begin position="371"/>
        <end position="390"/>
    </location>
</feature>
<feature type="region of interest" description="Disordered" evidence="1">
    <location>
        <begin position="1"/>
        <end position="29"/>
    </location>
</feature>
<organism evidence="3 4">
    <name type="scientific">Triparma laevis f. longispina</name>
    <dbReference type="NCBI Taxonomy" id="1714387"/>
    <lineage>
        <taxon>Eukaryota</taxon>
        <taxon>Sar</taxon>
        <taxon>Stramenopiles</taxon>
        <taxon>Ochrophyta</taxon>
        <taxon>Bolidophyceae</taxon>
        <taxon>Parmales</taxon>
        <taxon>Triparmaceae</taxon>
        <taxon>Triparma</taxon>
    </lineage>
</organism>
<keyword evidence="4" id="KW-1185">Reference proteome</keyword>
<feature type="compositionally biased region" description="Pro residues" evidence="1">
    <location>
        <begin position="1"/>
        <end position="14"/>
    </location>
</feature>
<dbReference type="PANTHER" id="PTHR48493:SF1">
    <property type="entry name" value="UBIQUITIN-LIKE DOMAIN-CONTAINING CTD PHOSPHATASE 1"/>
    <property type="match status" value="1"/>
</dbReference>
<comment type="caution">
    <text evidence="3">The sequence shown here is derived from an EMBL/GenBank/DDBJ whole genome shotgun (WGS) entry which is preliminary data.</text>
</comment>
<dbReference type="AlphaFoldDB" id="A0A9W7F9Y3"/>
<dbReference type="SUPFAM" id="SSF56784">
    <property type="entry name" value="HAD-like"/>
    <property type="match status" value="1"/>
</dbReference>
<dbReference type="InterPro" id="IPR051658">
    <property type="entry name" value="UBLCP1"/>
</dbReference>
<dbReference type="GO" id="GO:0090364">
    <property type="term" value="P:regulation of proteasome assembly"/>
    <property type="evidence" value="ECO:0007669"/>
    <property type="project" value="InterPro"/>
</dbReference>
<evidence type="ECO:0000313" key="4">
    <source>
        <dbReference type="Proteomes" id="UP001165122"/>
    </source>
</evidence>
<protein>
    <recommendedName>
        <fullName evidence="2">FCP1 homology domain-containing protein</fullName>
    </recommendedName>
</protein>
<dbReference type="Gene3D" id="3.40.50.1000">
    <property type="entry name" value="HAD superfamily/HAD-like"/>
    <property type="match status" value="1"/>
</dbReference>